<evidence type="ECO:0000256" key="7">
    <source>
        <dbReference type="ARBA" id="ARBA00023170"/>
    </source>
</evidence>
<name>X1FUB6_9ZZZZ</name>
<evidence type="ECO:0000256" key="6">
    <source>
        <dbReference type="ARBA" id="ARBA00023136"/>
    </source>
</evidence>
<keyword evidence="3" id="KW-0812">Transmembrane</keyword>
<evidence type="ECO:0000259" key="9">
    <source>
        <dbReference type="Pfam" id="PF00593"/>
    </source>
</evidence>
<keyword evidence="7" id="KW-0675">Receptor</keyword>
<evidence type="ECO:0000256" key="8">
    <source>
        <dbReference type="ARBA" id="ARBA00023237"/>
    </source>
</evidence>
<dbReference type="Gene3D" id="2.40.170.20">
    <property type="entry name" value="TonB-dependent receptor, beta-barrel domain"/>
    <property type="match status" value="1"/>
</dbReference>
<dbReference type="GO" id="GO:0009279">
    <property type="term" value="C:cell outer membrane"/>
    <property type="evidence" value="ECO:0007669"/>
    <property type="project" value="UniProtKB-SubCell"/>
</dbReference>
<feature type="domain" description="TonB-dependent receptor-like beta-barrel" evidence="9">
    <location>
        <begin position="9"/>
        <end position="262"/>
    </location>
</feature>
<evidence type="ECO:0000313" key="10">
    <source>
        <dbReference type="EMBL" id="GAH32934.1"/>
    </source>
</evidence>
<accession>X1FUB6</accession>
<organism evidence="10">
    <name type="scientific">marine sediment metagenome</name>
    <dbReference type="NCBI Taxonomy" id="412755"/>
    <lineage>
        <taxon>unclassified sequences</taxon>
        <taxon>metagenomes</taxon>
        <taxon>ecological metagenomes</taxon>
    </lineage>
</organism>
<dbReference type="AlphaFoldDB" id="X1FUB6"/>
<keyword evidence="6" id="KW-0472">Membrane</keyword>
<dbReference type="GO" id="GO:0044718">
    <property type="term" value="P:siderophore transmembrane transport"/>
    <property type="evidence" value="ECO:0007669"/>
    <property type="project" value="TreeGrafter"/>
</dbReference>
<reference evidence="10" key="1">
    <citation type="journal article" date="2014" name="Front. Microbiol.">
        <title>High frequency of phylogenetically diverse reductive dehalogenase-homologous genes in deep subseafloor sedimentary metagenomes.</title>
        <authorList>
            <person name="Kawai M."/>
            <person name="Futagami T."/>
            <person name="Toyoda A."/>
            <person name="Takaki Y."/>
            <person name="Nishi S."/>
            <person name="Hori S."/>
            <person name="Arai W."/>
            <person name="Tsubouchi T."/>
            <person name="Morono Y."/>
            <person name="Uchiyama I."/>
            <person name="Ito T."/>
            <person name="Fujiyama A."/>
            <person name="Inagaki F."/>
            <person name="Takami H."/>
        </authorList>
    </citation>
    <scope>NUCLEOTIDE SEQUENCE</scope>
    <source>
        <strain evidence="10">Expedition CK06-06</strain>
    </source>
</reference>
<evidence type="ECO:0000256" key="4">
    <source>
        <dbReference type="ARBA" id="ARBA00022729"/>
    </source>
</evidence>
<dbReference type="SUPFAM" id="SSF56935">
    <property type="entry name" value="Porins"/>
    <property type="match status" value="1"/>
</dbReference>
<dbReference type="PANTHER" id="PTHR30069:SF29">
    <property type="entry name" value="HEMOGLOBIN AND HEMOGLOBIN-HAPTOGLOBIN-BINDING PROTEIN 1-RELATED"/>
    <property type="match status" value="1"/>
</dbReference>
<dbReference type="InterPro" id="IPR036942">
    <property type="entry name" value="Beta-barrel_TonB_sf"/>
</dbReference>
<comment type="caution">
    <text evidence="10">The sequence shown here is derived from an EMBL/GenBank/DDBJ whole genome shotgun (WGS) entry which is preliminary data.</text>
</comment>
<gene>
    <name evidence="10" type="ORF">S03H2_19889</name>
</gene>
<sequence>EGRFFTTGDYRYWMYLHNRDYQGRFDIIHSVGKVHEFKTGLDFTQYNMQNANNNLPFDANPFWEYYDRTPYKIAYYIQDKMDFEGLIARLGVRVDYFDAKAYTFAEPENFMNDTIIESEPNYTISPRLGFSLPVTDRMKLRFNYGHYFQIPAFDDMYTTNDTGVIRLAILRGNTQVGNINLKPQKTVMYELGIENQLTDVFAVGFTAFFKDVYDLTQLRVVPAIPLSYYMFFNVDYGSIKGFELNIQKRMSDMWAFGINYTLQLAKGTAASATEWYYDHYHWDIDVPVIDYWLDFDERHTL</sequence>
<dbReference type="Pfam" id="PF00593">
    <property type="entry name" value="TonB_dep_Rec_b-barrel"/>
    <property type="match status" value="1"/>
</dbReference>
<evidence type="ECO:0000256" key="1">
    <source>
        <dbReference type="ARBA" id="ARBA00004571"/>
    </source>
</evidence>
<keyword evidence="8" id="KW-0998">Cell outer membrane</keyword>
<dbReference type="EMBL" id="BARU01010430">
    <property type="protein sequence ID" value="GAH32934.1"/>
    <property type="molecule type" value="Genomic_DNA"/>
</dbReference>
<evidence type="ECO:0000256" key="5">
    <source>
        <dbReference type="ARBA" id="ARBA00023077"/>
    </source>
</evidence>
<dbReference type="GO" id="GO:0015344">
    <property type="term" value="F:siderophore uptake transmembrane transporter activity"/>
    <property type="evidence" value="ECO:0007669"/>
    <property type="project" value="TreeGrafter"/>
</dbReference>
<keyword evidence="4" id="KW-0732">Signal</keyword>
<evidence type="ECO:0000256" key="2">
    <source>
        <dbReference type="ARBA" id="ARBA00022448"/>
    </source>
</evidence>
<keyword evidence="2" id="KW-0813">Transport</keyword>
<evidence type="ECO:0000256" key="3">
    <source>
        <dbReference type="ARBA" id="ARBA00022692"/>
    </source>
</evidence>
<feature type="non-terminal residue" evidence="10">
    <location>
        <position position="301"/>
    </location>
</feature>
<comment type="subcellular location">
    <subcellularLocation>
        <location evidence="1">Cell outer membrane</location>
        <topology evidence="1">Multi-pass membrane protein</topology>
    </subcellularLocation>
</comment>
<dbReference type="PROSITE" id="PS52016">
    <property type="entry name" value="TONB_DEPENDENT_REC_3"/>
    <property type="match status" value="1"/>
</dbReference>
<dbReference type="PANTHER" id="PTHR30069">
    <property type="entry name" value="TONB-DEPENDENT OUTER MEMBRANE RECEPTOR"/>
    <property type="match status" value="1"/>
</dbReference>
<proteinExistence type="predicted"/>
<protein>
    <recommendedName>
        <fullName evidence="9">TonB-dependent receptor-like beta-barrel domain-containing protein</fullName>
    </recommendedName>
</protein>
<keyword evidence="5" id="KW-0798">TonB box</keyword>
<dbReference type="InterPro" id="IPR039426">
    <property type="entry name" value="TonB-dep_rcpt-like"/>
</dbReference>
<feature type="non-terminal residue" evidence="10">
    <location>
        <position position="1"/>
    </location>
</feature>
<dbReference type="InterPro" id="IPR000531">
    <property type="entry name" value="Beta-barrel_TonB"/>
</dbReference>